<keyword evidence="1" id="KW-1133">Transmembrane helix</keyword>
<keyword evidence="1" id="KW-0812">Transmembrane</keyword>
<sequence>MPPASHCVSRARSLVCVEGDRRSRSTRRRRTAAPGCVWLCFLVYPAFLHSVLLFILRLLPLGPMRCECRSTRLVWRRRTLLEISLGERRGDRGERQTRVGTSGDPGQRFLVLSCLNLLVALSHRRRKRKPAVMKSMTLQRSVSLPFPARHVVCERRRDLYRGALSLRCRKRDCRDSGATSVSRLLPSIQRRAPPLPGGLALHSLPFSFPSLSA</sequence>
<reference evidence="3" key="3">
    <citation type="submission" date="2025-08" db="UniProtKB">
        <authorList>
            <consortium name="RefSeq"/>
        </authorList>
    </citation>
    <scope>IDENTIFICATION</scope>
    <source>
        <strain evidence="3">CBS 342.82</strain>
    </source>
</reference>
<feature type="transmembrane region" description="Helical" evidence="1">
    <location>
        <begin position="31"/>
        <end position="55"/>
    </location>
</feature>
<accession>A0A6J3M9V2</accession>
<dbReference type="GeneID" id="54356945"/>
<dbReference type="AlphaFoldDB" id="A0A6J3M9V2"/>
<gene>
    <name evidence="3" type="ORF">K489DRAFT_142296</name>
</gene>
<name>A0A6J3M9V2_9PEZI</name>
<keyword evidence="1" id="KW-0472">Membrane</keyword>
<evidence type="ECO:0000313" key="3">
    <source>
        <dbReference type="RefSeq" id="XP_033461856.1"/>
    </source>
</evidence>
<organism evidence="3">
    <name type="scientific">Dissoconium aciculare CBS 342.82</name>
    <dbReference type="NCBI Taxonomy" id="1314786"/>
    <lineage>
        <taxon>Eukaryota</taxon>
        <taxon>Fungi</taxon>
        <taxon>Dikarya</taxon>
        <taxon>Ascomycota</taxon>
        <taxon>Pezizomycotina</taxon>
        <taxon>Dothideomycetes</taxon>
        <taxon>Dothideomycetidae</taxon>
        <taxon>Mycosphaerellales</taxon>
        <taxon>Dissoconiaceae</taxon>
        <taxon>Dissoconium</taxon>
    </lineage>
</organism>
<reference evidence="3" key="2">
    <citation type="submission" date="2020-04" db="EMBL/GenBank/DDBJ databases">
        <authorList>
            <consortium name="NCBI Genome Project"/>
        </authorList>
    </citation>
    <scope>NUCLEOTIDE SEQUENCE</scope>
    <source>
        <strain evidence="3">CBS 342.82</strain>
    </source>
</reference>
<reference evidence="3" key="1">
    <citation type="submission" date="2020-01" db="EMBL/GenBank/DDBJ databases">
        <authorList>
            <consortium name="DOE Joint Genome Institute"/>
            <person name="Haridas S."/>
            <person name="Albert R."/>
            <person name="Binder M."/>
            <person name="Bloem J."/>
            <person name="Labutti K."/>
            <person name="Salamov A."/>
            <person name="Andreopoulos B."/>
            <person name="Baker S.E."/>
            <person name="Barry K."/>
            <person name="Bills G."/>
            <person name="Bluhm B.H."/>
            <person name="Cannon C."/>
            <person name="Castanera R."/>
            <person name="Culley D.E."/>
            <person name="Daum C."/>
            <person name="Ezra D."/>
            <person name="Gonzalez J.B."/>
            <person name="Henrissat B."/>
            <person name="Kuo A."/>
            <person name="Liang C."/>
            <person name="Lipzen A."/>
            <person name="Lutzoni F."/>
            <person name="Magnuson J."/>
            <person name="Mondo S."/>
            <person name="Nolan M."/>
            <person name="Ohm R."/>
            <person name="Pangilinan J."/>
            <person name="Park H.-J."/>
            <person name="Ramirez L."/>
            <person name="Alfaro M."/>
            <person name="Sun H."/>
            <person name="Tritt A."/>
            <person name="Yoshinaga Y."/>
            <person name="Zwiers L.-H."/>
            <person name="Turgeon B.G."/>
            <person name="Goodwin S.B."/>
            <person name="Spatafora J.W."/>
            <person name="Crous P.W."/>
            <person name="Grigoriev I.V."/>
        </authorList>
    </citation>
    <scope>NUCLEOTIDE SEQUENCE</scope>
    <source>
        <strain evidence="3">CBS 342.82</strain>
    </source>
</reference>
<dbReference type="RefSeq" id="XP_033461856.1">
    <property type="nucleotide sequence ID" value="XM_033599146.1"/>
</dbReference>
<evidence type="ECO:0000256" key="1">
    <source>
        <dbReference type="SAM" id="Phobius"/>
    </source>
</evidence>
<evidence type="ECO:0000313" key="2">
    <source>
        <dbReference type="Proteomes" id="UP000504637"/>
    </source>
</evidence>
<dbReference type="Proteomes" id="UP000504637">
    <property type="component" value="Unplaced"/>
</dbReference>
<keyword evidence="2" id="KW-1185">Reference proteome</keyword>
<proteinExistence type="predicted"/>
<protein>
    <submittedName>
        <fullName evidence="3">Uncharacterized protein</fullName>
    </submittedName>
</protein>